<sequence>MAISISDCYCAIDFVGSMTVLTVSKSLIQRVTIDTFNVTLEGDSDNGIVISGSPATVEQLRIVIRQCWLLVEYPVFISSTNVSNSTITVLDTVLVPLTNYAAVLQNISTSRFYLNMLNVTVGSSSSRSVSLAILAYVVISLWDRESVAVINCTQGSMHAGPMLDMESVMFSGQSTISLALLGQLIFPTTVNAFVVFINGCSLQNSSSVLLHFPKVATSLRSVATYTPFQIQETSLSSGAIVIIDGADGGGAAVQWAATVAIIMLSNLLLIDSSSVIMKNVNLRNTLANRQYPATFGVIVQTSRFIGNSSLTMQNVNMTLANVSSSTFTVQQVGINLFNVTFDASQLIIQTIRCLDRVNELTPSTTDPGFAFCLLLQKVAARNSSELIVSRITSISTSAFRVLQLEDCTLSGQSSMTLLEASVITLVPSKRVVLGGATIVNKVVCLVRFNSSQDISISVLSNSTVVAKNDTQVGPAADLMLVYVINCTLAATDVRLSNVFITLPDAQCASATTSIVVPTADVLRVTNATFSHDATVVLKNVIVRNLSYCSSFAVVESCTISDVTTLHMNVTGLSPLMYSTDLLPSNVLRRVSINISGVDVLGSGRIAVTISNIYDAAACSGECILVNAVRTLSSSSLVRPLVQVVFVDSVFRLLPSPSTTSQAAPTTTGNMLVLSNCSSLQGIQTFVVIKLQNTTVELKPGIAALDVFDVSRDVSIGVVVGPNSRIVSTMWPLLTSNHNSSNATSSSILLAADSPSSINVTLDRATLIGAMKLVTTTTSTSVSSKNVFASVFCSQWGRHPYSQLSLITSTSAVDLNSIGLARSNSINPFFPFSKTNTSQLCSLVARGQQSGSLEHTTSQQLLMTTTVTGSMHPTASGALSPTVTLPIPPPVPLVAPPAPGISAASLTATAGAVLSGGGGAIGEAASLAALAMITCGGQRSFGSNTGVQRLVISVFYDLGPVASVWGNLGIAAVVFVVHFGLVTMIECRRSRAASRQEKLHRPLKAPVSTPLKPVAVLLRFPSHSNVVFLFLLPGVLFASAPCFAPTEGSTTAVATGAIGIIVSCVIVGMSVRHAAAHVWPLVDVVSTTDDFRAALPPWFLRVFGIALPAAAWVPQEIKLQGSSFFSAMASREVLHLQPLLHVHGAIFSLVAGLPFPSSACPAQFAVLMVWALVPLVPQCAYQLRVLRRPPSNVLSVASSLLAVCIVACNAVFFEGPASLGDGARSALSVFGYMLTVVSGLKIIVSISGNIIEKYVRRRTKDRLPSTSDRLKLPPKGELLESNKWEDLNDDNVHRHKLGDSPRRLHSSSYSLTCDFTLGNQNSAREQQPLPLDLLLEIARLDVFICDAVLAAQGHSFNADKTRRRKTPEEVLSLLVNRVALLRARFD</sequence>
<protein>
    <submittedName>
        <fullName evidence="2">Transmembrane protein, putative</fullName>
    </submittedName>
</protein>
<keyword evidence="1" id="KW-1133">Transmembrane helix</keyword>
<accession>A0A0S4JL01</accession>
<keyword evidence="1 2" id="KW-0812">Transmembrane</keyword>
<dbReference type="Proteomes" id="UP000051952">
    <property type="component" value="Unassembled WGS sequence"/>
</dbReference>
<feature type="transmembrane region" description="Helical" evidence="1">
    <location>
        <begin position="963"/>
        <end position="981"/>
    </location>
</feature>
<keyword evidence="1" id="KW-0472">Membrane</keyword>
<evidence type="ECO:0000313" key="2">
    <source>
        <dbReference type="EMBL" id="CUG90584.1"/>
    </source>
</evidence>
<feature type="transmembrane region" description="Helical" evidence="1">
    <location>
        <begin position="1224"/>
        <end position="1250"/>
    </location>
</feature>
<dbReference type="EMBL" id="CYKH01001849">
    <property type="protein sequence ID" value="CUG90584.1"/>
    <property type="molecule type" value="Genomic_DNA"/>
</dbReference>
<feature type="transmembrane region" description="Helical" evidence="1">
    <location>
        <begin position="1050"/>
        <end position="1074"/>
    </location>
</feature>
<reference evidence="3" key="1">
    <citation type="submission" date="2015-09" db="EMBL/GenBank/DDBJ databases">
        <authorList>
            <consortium name="Pathogen Informatics"/>
        </authorList>
    </citation>
    <scope>NUCLEOTIDE SEQUENCE [LARGE SCALE GENOMIC DNA]</scope>
    <source>
        <strain evidence="3">Lake Konstanz</strain>
    </source>
</reference>
<evidence type="ECO:0000313" key="3">
    <source>
        <dbReference type="Proteomes" id="UP000051952"/>
    </source>
</evidence>
<proteinExistence type="predicted"/>
<feature type="transmembrane region" description="Helical" evidence="1">
    <location>
        <begin position="1025"/>
        <end position="1043"/>
    </location>
</feature>
<feature type="transmembrane region" description="Helical" evidence="1">
    <location>
        <begin position="1192"/>
        <end position="1212"/>
    </location>
</feature>
<organism evidence="2 3">
    <name type="scientific">Bodo saltans</name>
    <name type="common">Flagellated protozoan</name>
    <dbReference type="NCBI Taxonomy" id="75058"/>
    <lineage>
        <taxon>Eukaryota</taxon>
        <taxon>Discoba</taxon>
        <taxon>Euglenozoa</taxon>
        <taxon>Kinetoplastea</taxon>
        <taxon>Metakinetoplastina</taxon>
        <taxon>Eubodonida</taxon>
        <taxon>Bodonidae</taxon>
        <taxon>Bodo</taxon>
    </lineage>
</organism>
<keyword evidence="3" id="KW-1185">Reference proteome</keyword>
<name>A0A0S4JL01_BODSA</name>
<evidence type="ECO:0000256" key="1">
    <source>
        <dbReference type="SAM" id="Phobius"/>
    </source>
</evidence>
<gene>
    <name evidence="2" type="ORF">BSAL_27640</name>
</gene>
<dbReference type="VEuPathDB" id="TriTrypDB:BSAL_27640"/>